<comment type="caution">
    <text evidence="1">The sequence shown here is derived from an EMBL/GenBank/DDBJ whole genome shotgun (WGS) entry which is preliminary data.</text>
</comment>
<organism evidence="1 2">
    <name type="scientific">Actinokineospora bangkokensis</name>
    <dbReference type="NCBI Taxonomy" id="1193682"/>
    <lineage>
        <taxon>Bacteria</taxon>
        <taxon>Bacillati</taxon>
        <taxon>Actinomycetota</taxon>
        <taxon>Actinomycetes</taxon>
        <taxon>Pseudonocardiales</taxon>
        <taxon>Pseudonocardiaceae</taxon>
        <taxon>Actinokineospora</taxon>
    </lineage>
</organism>
<sequence>MSVQARNSSRRAKADQEWKRLRLRTVREAVDNAADCAVHSYGEVQRFFLAHPCRSLDRTLLTLADPDGGTFVLSISWVRTRSRSDTADLQRLIDTDGTGSIAPLAFSALKARGVRFTGTPFQSRRSGDTLVVAEAATVSGTPGASLMEGSVAAASRL</sequence>
<dbReference type="OrthoDB" id="3470137at2"/>
<evidence type="ECO:0000313" key="1">
    <source>
        <dbReference type="EMBL" id="OLR90520.1"/>
    </source>
</evidence>
<dbReference type="STRING" id="1193682.BJP25_28220"/>
<dbReference type="RefSeq" id="WP_075977195.1">
    <property type="nucleotide sequence ID" value="NZ_MKQR01000026.1"/>
</dbReference>
<gene>
    <name evidence="1" type="ORF">BJP25_28220</name>
</gene>
<protein>
    <submittedName>
        <fullName evidence="1">Uncharacterized protein</fullName>
    </submittedName>
</protein>
<dbReference type="EMBL" id="MKQR01000026">
    <property type="protein sequence ID" value="OLR90520.1"/>
    <property type="molecule type" value="Genomic_DNA"/>
</dbReference>
<dbReference type="Proteomes" id="UP000186040">
    <property type="component" value="Unassembled WGS sequence"/>
</dbReference>
<dbReference type="AlphaFoldDB" id="A0A1Q9LES8"/>
<name>A0A1Q9LES8_9PSEU</name>
<proteinExistence type="predicted"/>
<accession>A0A1Q9LES8</accession>
<keyword evidence="2" id="KW-1185">Reference proteome</keyword>
<reference evidence="1 2" key="1">
    <citation type="submission" date="2016-10" db="EMBL/GenBank/DDBJ databases">
        <title>The Draft Genome Sequence of Actinokineospora bangkokensis 44EHWT reveals the biosynthetic pathway of antifungal compounds Thailandins with unusual extender unit butylmalonyl-CoA.</title>
        <authorList>
            <person name="Greule A."/>
            <person name="Intra B."/>
            <person name="Flemming S."/>
            <person name="Rommel M.G."/>
            <person name="Panbangred W."/>
            <person name="Bechthold A."/>
        </authorList>
    </citation>
    <scope>NUCLEOTIDE SEQUENCE [LARGE SCALE GENOMIC DNA]</scope>
    <source>
        <strain evidence="1 2">44EHW</strain>
    </source>
</reference>
<evidence type="ECO:0000313" key="2">
    <source>
        <dbReference type="Proteomes" id="UP000186040"/>
    </source>
</evidence>